<dbReference type="AlphaFoldDB" id="A0A2N5CGK9"/>
<keyword evidence="1" id="KW-1133">Transmembrane helix</keyword>
<dbReference type="Proteomes" id="UP000234341">
    <property type="component" value="Unassembled WGS sequence"/>
</dbReference>
<dbReference type="RefSeq" id="WP_101680729.1">
    <property type="nucleotide sequence ID" value="NZ_PJRP01000002.1"/>
</dbReference>
<gene>
    <name evidence="2" type="ORF">CYJ10_06720</name>
</gene>
<name>A0A2N5CGK9_9BURK</name>
<dbReference type="EMBL" id="PJRP01000002">
    <property type="protein sequence ID" value="PLQ01370.1"/>
    <property type="molecule type" value="Genomic_DNA"/>
</dbReference>
<keyword evidence="1" id="KW-0812">Transmembrane</keyword>
<reference evidence="2 3" key="1">
    <citation type="submission" date="2017-12" db="EMBL/GenBank/DDBJ databases">
        <title>Genome sequence of the active heterotrophic nitrifier-denitrifier, Cupriavidus pauculus UM1.</title>
        <authorList>
            <person name="Putonti C."/>
            <person name="Castignetti D."/>
        </authorList>
    </citation>
    <scope>NUCLEOTIDE SEQUENCE [LARGE SCALE GENOMIC DNA]</scope>
    <source>
        <strain evidence="2 3">UM1</strain>
    </source>
</reference>
<proteinExistence type="predicted"/>
<protein>
    <submittedName>
        <fullName evidence="2">Uncharacterized protein</fullName>
    </submittedName>
</protein>
<evidence type="ECO:0000313" key="3">
    <source>
        <dbReference type="Proteomes" id="UP000234341"/>
    </source>
</evidence>
<organism evidence="2 3">
    <name type="scientific">Cupriavidus pauculus</name>
    <dbReference type="NCBI Taxonomy" id="82633"/>
    <lineage>
        <taxon>Bacteria</taxon>
        <taxon>Pseudomonadati</taxon>
        <taxon>Pseudomonadota</taxon>
        <taxon>Betaproteobacteria</taxon>
        <taxon>Burkholderiales</taxon>
        <taxon>Burkholderiaceae</taxon>
        <taxon>Cupriavidus</taxon>
    </lineage>
</organism>
<sequence>MAMLNLFVSEFRQLKSDAARDGDAGRLHRKVVRKEIGMAVVALGAMVMFLDAAQGLSVLVT</sequence>
<evidence type="ECO:0000256" key="1">
    <source>
        <dbReference type="SAM" id="Phobius"/>
    </source>
</evidence>
<accession>A0A2N5CGK9</accession>
<keyword evidence="1" id="KW-0472">Membrane</keyword>
<evidence type="ECO:0000313" key="2">
    <source>
        <dbReference type="EMBL" id="PLQ01370.1"/>
    </source>
</evidence>
<dbReference type="OrthoDB" id="8967482at2"/>
<feature type="transmembrane region" description="Helical" evidence="1">
    <location>
        <begin position="36"/>
        <end position="60"/>
    </location>
</feature>
<comment type="caution">
    <text evidence="2">The sequence shown here is derived from an EMBL/GenBank/DDBJ whole genome shotgun (WGS) entry which is preliminary data.</text>
</comment>